<evidence type="ECO:0000313" key="2">
    <source>
        <dbReference type="EMBL" id="AXS01067.1"/>
    </source>
</evidence>
<proteinExistence type="predicted"/>
<evidence type="ECO:0000256" key="1">
    <source>
        <dbReference type="SAM" id="MobiDB-lite"/>
    </source>
</evidence>
<reference evidence="2" key="1">
    <citation type="journal article" date="2018" name="PLoS ONE">
        <title>Genomic analysis of an Argentinean isolate of Spodoptera frugiperda granulovirus reveals that various baculoviruses code for Lef-7 proteins with three F-box domains.</title>
        <authorList>
            <person name="Ferrelli M.L."/>
            <person name="Pidre M.L."/>
            <person name="Ghiringhelli P.D."/>
            <person name="Torres S."/>
            <person name="Fabre M.L."/>
            <person name="Masson T."/>
            <person name="Cedola M.T."/>
            <person name="Sciocco-Cap A."/>
            <person name="Romanowski V."/>
        </authorList>
    </citation>
    <scope>NUCLEOTIDE SEQUENCE</scope>
    <source>
        <strain evidence="2">ARG</strain>
    </source>
</reference>
<organism evidence="2">
    <name type="scientific">Spodoptera frugiperda granulovirus</name>
    <dbReference type="NCBI Taxonomy" id="307454"/>
    <lineage>
        <taxon>Viruses</taxon>
        <taxon>Viruses incertae sedis</taxon>
        <taxon>Naldaviricetes</taxon>
        <taxon>Lefavirales</taxon>
        <taxon>Baculoviridae</taxon>
        <taxon>Betabaculovirus</taxon>
        <taxon>Betabaculovirus spofrugiperdae</taxon>
    </lineage>
</organism>
<sequence>MVINFFSDLLPDTLTKMITASLCQYFSTWNISKRKDLWNNRYAPRLITQEYQYLQSERDINYLFWAIKKYYAAFIDDFEKAEEVGWKFFTKDDDDDDDETYEEEHYDEEEEDENDEEEDDEDEDDELEIAPVINEIMLDKEDKDCLANKLRKRLLHGAFIEETSQQYQLYRLAKLLCTENTMFGDSYYSLVVGYYAFLVYNKRIDNFDYTKFKSYAENNTNMVYLFDSIMENDRSNFVKTIRTAWKALASSINSKPQPNDSYLTAAIDLMNFDDLPNECMRLTDKCERNIVVSTFVFEEAKQQRLHEMAKENVQKVLSLA</sequence>
<protein>
    <submittedName>
        <fullName evidence="2">ORF048</fullName>
    </submittedName>
</protein>
<feature type="compositionally biased region" description="Acidic residues" evidence="1">
    <location>
        <begin position="92"/>
        <end position="126"/>
    </location>
</feature>
<dbReference type="EMBL" id="MH170055">
    <property type="protein sequence ID" value="AXS01067.1"/>
    <property type="molecule type" value="Genomic_DNA"/>
</dbReference>
<name>A0A346QVW7_9BBAC</name>
<accession>A0A346QVW7</accession>
<feature type="region of interest" description="Disordered" evidence="1">
    <location>
        <begin position="90"/>
        <end position="126"/>
    </location>
</feature>